<gene>
    <name evidence="2" type="ORF">L1I30_14220</name>
</gene>
<evidence type="ECO:0000313" key="3">
    <source>
        <dbReference type="Proteomes" id="UP001179363"/>
    </source>
</evidence>
<dbReference type="EMBL" id="JAKGTH010000013">
    <property type="protein sequence ID" value="MCF4102830.1"/>
    <property type="molecule type" value="Genomic_DNA"/>
</dbReference>
<evidence type="ECO:0008006" key="4">
    <source>
        <dbReference type="Google" id="ProtNLM"/>
    </source>
</evidence>
<accession>A0ABS9EIZ5</accession>
<protein>
    <recommendedName>
        <fullName evidence="4">TonB-dependent receptor plug domain-containing protein</fullName>
    </recommendedName>
</protein>
<organism evidence="2 3">
    <name type="scientific">Gillisia lutea</name>
    <dbReference type="NCBI Taxonomy" id="2909668"/>
    <lineage>
        <taxon>Bacteria</taxon>
        <taxon>Pseudomonadati</taxon>
        <taxon>Bacteroidota</taxon>
        <taxon>Flavobacteriia</taxon>
        <taxon>Flavobacteriales</taxon>
        <taxon>Flavobacteriaceae</taxon>
        <taxon>Gillisia</taxon>
    </lineage>
</organism>
<name>A0ABS9EIZ5_9FLAO</name>
<sequence>MRKLILFLILIFTISTNYSQESKKSAITKTELIKFIEQAKKENKVSQNPIIVLDEQTVIELDSIKDNQKFYGLISIIKKGNKGMNQVYGENAENGIIMVQTPPKTPEGEDIDTSESKVLYFLGKKEISKKDLEMINPDSIKNVQVIKGKEKISEITDKDCDGIVIINLKKKD</sequence>
<comment type="caution">
    <text evidence="2">The sequence shown here is derived from an EMBL/GenBank/DDBJ whole genome shotgun (WGS) entry which is preliminary data.</text>
</comment>
<dbReference type="Proteomes" id="UP001179363">
    <property type="component" value="Unassembled WGS sequence"/>
</dbReference>
<feature type="chain" id="PRO_5045247675" description="TonB-dependent receptor plug domain-containing protein" evidence="1">
    <location>
        <begin position="20"/>
        <end position="172"/>
    </location>
</feature>
<dbReference type="RefSeq" id="WP_236134974.1">
    <property type="nucleotide sequence ID" value="NZ_JAKGTH010000013.1"/>
</dbReference>
<keyword evidence="1" id="KW-0732">Signal</keyword>
<feature type="signal peptide" evidence="1">
    <location>
        <begin position="1"/>
        <end position="19"/>
    </location>
</feature>
<reference evidence="2" key="1">
    <citation type="submission" date="2022-01" db="EMBL/GenBank/DDBJ databases">
        <title>Gillisia lutea sp. nov., isolated from marine plastic residues from the Malvarosa beach (Valencia, Spain).</title>
        <authorList>
            <person name="Vidal-Verdu A."/>
            <person name="Molina-Menor E."/>
            <person name="Satari L."/>
            <person name="Pascual J."/>
            <person name="Pereto J."/>
            <person name="Porcar M."/>
        </authorList>
    </citation>
    <scope>NUCLEOTIDE SEQUENCE</scope>
    <source>
        <strain evidence="2">M10.2A</strain>
    </source>
</reference>
<evidence type="ECO:0000313" key="2">
    <source>
        <dbReference type="EMBL" id="MCF4102830.1"/>
    </source>
</evidence>
<keyword evidence="3" id="KW-1185">Reference proteome</keyword>
<evidence type="ECO:0000256" key="1">
    <source>
        <dbReference type="SAM" id="SignalP"/>
    </source>
</evidence>
<proteinExistence type="predicted"/>